<dbReference type="InterPro" id="IPR006669">
    <property type="entry name" value="MgtE_transporter"/>
</dbReference>
<reference evidence="3 4" key="1">
    <citation type="journal article" date="2012" name="ISME J.">
        <title>Nitrification expanded: discovery, physiology and genomics of a nitrite-oxidizing bacterium from the phylum Chloroflexi.</title>
        <authorList>
            <person name="Sorokin D.Y."/>
            <person name="Lucker S."/>
            <person name="Vejmelkova D."/>
            <person name="Kostrikina N.A."/>
            <person name="Kleerebezem R."/>
            <person name="Rijpstra W.I."/>
            <person name="Damste J.S."/>
            <person name="Le Paslier D."/>
            <person name="Muyzer G."/>
            <person name="Wagner M."/>
            <person name="van Loosdrecht M.C."/>
            <person name="Daims H."/>
        </authorList>
    </citation>
    <scope>NUCLEOTIDE SEQUENCE [LARGE SCALE GENOMIC DNA]</scope>
    <source>
        <strain evidence="4">none</strain>
    </source>
</reference>
<dbReference type="PANTHER" id="PTHR43773">
    <property type="entry name" value="MAGNESIUM TRANSPORTER MGTE"/>
    <property type="match status" value="1"/>
</dbReference>
<feature type="domain" description="CBS" evidence="2">
    <location>
        <begin position="294"/>
        <end position="358"/>
    </location>
</feature>
<feature type="domain" description="CBS" evidence="2">
    <location>
        <begin position="360"/>
        <end position="416"/>
    </location>
</feature>
<dbReference type="CDD" id="cd04606">
    <property type="entry name" value="CBS_pair_Mg_transporter"/>
    <property type="match status" value="1"/>
</dbReference>
<dbReference type="PROSITE" id="PS51371">
    <property type="entry name" value="CBS"/>
    <property type="match status" value="2"/>
</dbReference>
<dbReference type="Gene3D" id="3.10.580.10">
    <property type="entry name" value="CBS-domain"/>
    <property type="match status" value="1"/>
</dbReference>
<sequence>MTDAIACRGDPVFYLSQLLDQPVLDRQGGRIGTVRDLVIQFGSASHPSVCGIVVSHARREVFLDPRQVAEVSRQGVRLATFSLNLRPFERRSGEALLRHDILDKQLIDIDGRRLVRANDLLLACVEGELRLVAVDVSIQGLLRRLGPDVLTGNLVSHRLIDWADVESFATDVPMVRLRLAHEGLSKLHPVDIAHIIDQLSLRQGREVLESLADETAADAVQELAPEEAAGLLEGLHRERAADILDEMEPNDAADVLAEMPVEQAADLLDRMEPDEAIDVRALLTYPEDTAAGLMTTEFITMPEQLTVAEALERLRALPEPPTPLYALYLVPVPESRQLSGVVPLRNLVLAGPQMRLDQLAQPGYPTVHPEEPAREVASTMAEYHLTDLPVVDEEGRILGVVVVDDAMEVILPERARRWLAEQPFRS</sequence>
<dbReference type="Gene3D" id="1.25.60.10">
    <property type="entry name" value="MgtE N-terminal domain-like"/>
    <property type="match status" value="1"/>
</dbReference>
<evidence type="ECO:0000313" key="3">
    <source>
        <dbReference type="EMBL" id="CCF85702.1"/>
    </source>
</evidence>
<dbReference type="Pfam" id="PF03448">
    <property type="entry name" value="MgtE_N"/>
    <property type="match status" value="1"/>
</dbReference>
<evidence type="ECO:0000256" key="1">
    <source>
        <dbReference type="PROSITE-ProRule" id="PRU00703"/>
    </source>
</evidence>
<dbReference type="PANTHER" id="PTHR43773:SF1">
    <property type="entry name" value="MAGNESIUM TRANSPORTER MGTE"/>
    <property type="match status" value="1"/>
</dbReference>
<dbReference type="OrthoDB" id="9790355at2"/>
<dbReference type="InterPro" id="IPR046342">
    <property type="entry name" value="CBS_dom_sf"/>
</dbReference>
<dbReference type="Pfam" id="PF05239">
    <property type="entry name" value="PRC"/>
    <property type="match status" value="1"/>
</dbReference>
<dbReference type="SMART" id="SM00116">
    <property type="entry name" value="CBS"/>
    <property type="match status" value="2"/>
</dbReference>
<dbReference type="Proteomes" id="UP000004221">
    <property type="component" value="Unassembled WGS sequence"/>
</dbReference>
<dbReference type="SMART" id="SM00924">
    <property type="entry name" value="MgtE_N"/>
    <property type="match status" value="1"/>
</dbReference>
<dbReference type="Pfam" id="PF00571">
    <property type="entry name" value="CBS"/>
    <property type="match status" value="2"/>
</dbReference>
<dbReference type="EMBL" id="CAGS01000496">
    <property type="protein sequence ID" value="CCF85702.1"/>
    <property type="molecule type" value="Genomic_DNA"/>
</dbReference>
<dbReference type="InterPro" id="IPR027275">
    <property type="entry name" value="PRC-brl_dom"/>
</dbReference>
<accession>I4ELY9</accession>
<dbReference type="RefSeq" id="WP_008480810.1">
    <property type="nucleotide sequence ID" value="NZ_CAGS01000496.1"/>
</dbReference>
<dbReference type="SUPFAM" id="SSF158791">
    <property type="entry name" value="MgtE N-terminal domain-like"/>
    <property type="match status" value="1"/>
</dbReference>
<dbReference type="GO" id="GO:0016020">
    <property type="term" value="C:membrane"/>
    <property type="evidence" value="ECO:0007669"/>
    <property type="project" value="InterPro"/>
</dbReference>
<dbReference type="InterPro" id="IPR006668">
    <property type="entry name" value="Mg_transptr_MgtE_intracell_dom"/>
</dbReference>
<protein>
    <submittedName>
        <fullName evidence="3">MgtE intracellular region</fullName>
    </submittedName>
</protein>
<dbReference type="InterPro" id="IPR000644">
    <property type="entry name" value="CBS_dom"/>
</dbReference>
<evidence type="ECO:0000259" key="2">
    <source>
        <dbReference type="PROSITE" id="PS51371"/>
    </source>
</evidence>
<name>I4ELY9_9BACT</name>
<keyword evidence="4" id="KW-1185">Reference proteome</keyword>
<dbReference type="InterPro" id="IPR038076">
    <property type="entry name" value="MgtE_N_sf"/>
</dbReference>
<organism evidence="3 4">
    <name type="scientific">Nitrolancea hollandica Lb</name>
    <dbReference type="NCBI Taxonomy" id="1129897"/>
    <lineage>
        <taxon>Bacteria</taxon>
        <taxon>Pseudomonadati</taxon>
        <taxon>Thermomicrobiota</taxon>
        <taxon>Thermomicrobia</taxon>
        <taxon>Sphaerobacterales</taxon>
        <taxon>Sphaerobacterineae</taxon>
        <taxon>Sphaerobacteraceae</taxon>
        <taxon>Nitrolancea</taxon>
    </lineage>
</organism>
<evidence type="ECO:0000313" key="4">
    <source>
        <dbReference type="Proteomes" id="UP000004221"/>
    </source>
</evidence>
<keyword evidence="1" id="KW-0129">CBS domain</keyword>
<dbReference type="GO" id="GO:0015095">
    <property type="term" value="F:magnesium ion transmembrane transporter activity"/>
    <property type="evidence" value="ECO:0007669"/>
    <property type="project" value="InterPro"/>
</dbReference>
<dbReference type="SUPFAM" id="SSF54631">
    <property type="entry name" value="CBS-domain pair"/>
    <property type="match status" value="1"/>
</dbReference>
<gene>
    <name evidence="3" type="ORF">NITHO_5450001</name>
</gene>
<comment type="caution">
    <text evidence="3">The sequence shown here is derived from an EMBL/GenBank/DDBJ whole genome shotgun (WGS) entry which is preliminary data.</text>
</comment>
<dbReference type="AlphaFoldDB" id="I4ELY9"/>
<proteinExistence type="predicted"/>